<gene>
    <name evidence="2" type="ORF">A9Q84_12405</name>
</gene>
<comment type="caution">
    <text evidence="2">The sequence shown here is derived from an EMBL/GenBank/DDBJ whole genome shotgun (WGS) entry which is preliminary data.</text>
</comment>
<keyword evidence="1" id="KW-0812">Transmembrane</keyword>
<evidence type="ECO:0000313" key="3">
    <source>
        <dbReference type="Proteomes" id="UP000196531"/>
    </source>
</evidence>
<protein>
    <recommendedName>
        <fullName evidence="4">Phosphatidate cytidylyltransferase</fullName>
    </recommendedName>
</protein>
<feature type="transmembrane region" description="Helical" evidence="1">
    <location>
        <begin position="150"/>
        <end position="173"/>
    </location>
</feature>
<proteinExistence type="predicted"/>
<dbReference type="InterPro" id="IPR037997">
    <property type="entry name" value="Dgk1-like"/>
</dbReference>
<feature type="transmembrane region" description="Helical" evidence="1">
    <location>
        <begin position="103"/>
        <end position="129"/>
    </location>
</feature>
<dbReference type="Proteomes" id="UP000196531">
    <property type="component" value="Unassembled WGS sequence"/>
</dbReference>
<evidence type="ECO:0008006" key="4">
    <source>
        <dbReference type="Google" id="ProtNLM"/>
    </source>
</evidence>
<evidence type="ECO:0000313" key="2">
    <source>
        <dbReference type="EMBL" id="OUR97124.1"/>
    </source>
</evidence>
<dbReference type="PANTHER" id="PTHR31303">
    <property type="entry name" value="CTP-DEPENDENT DIACYLGLYCEROL KINASE 1"/>
    <property type="match status" value="1"/>
</dbReference>
<dbReference type="EMBL" id="MAAO01000006">
    <property type="protein sequence ID" value="OUR97124.1"/>
    <property type="molecule type" value="Genomic_DNA"/>
</dbReference>
<keyword evidence="1" id="KW-0472">Membrane</keyword>
<organism evidence="2 3">
    <name type="scientific">Halobacteriovorax marinus</name>
    <dbReference type="NCBI Taxonomy" id="97084"/>
    <lineage>
        <taxon>Bacteria</taxon>
        <taxon>Pseudomonadati</taxon>
        <taxon>Bdellovibrionota</taxon>
        <taxon>Bacteriovoracia</taxon>
        <taxon>Bacteriovoracales</taxon>
        <taxon>Halobacteriovoraceae</taxon>
        <taxon>Halobacteriovorax</taxon>
    </lineage>
</organism>
<name>A0A1Y5F8K7_9BACT</name>
<dbReference type="GO" id="GO:0004143">
    <property type="term" value="F:ATP-dependent diacylglycerol kinase activity"/>
    <property type="evidence" value="ECO:0007669"/>
    <property type="project" value="InterPro"/>
</dbReference>
<accession>A0A1Y5F8K7</accession>
<feature type="transmembrane region" description="Helical" evidence="1">
    <location>
        <begin position="179"/>
        <end position="198"/>
    </location>
</feature>
<sequence length="227" mass="25329">MNKIEEAAEALKETKHKTTSTRNDLQFPRRFFHMSMGIFIGIIYYSFLSHQLAVSILGTAACLVYIFEQVRINYPEHAASFQIVTKYLLRAEEQLKESAGMPFVMGLLLTLLSFPKVVAVSAIFTLAIADPMSAIIGIRFGKNKIVKGKSLEGSAAFFICTFLIIILVFGFMYQNDMSLVVLLAVLVALIMSAFEMIPVRIDDNLTIPIMTGLICWFCAGFLGIQTF</sequence>
<feature type="transmembrane region" description="Helical" evidence="1">
    <location>
        <begin position="205"/>
        <end position="224"/>
    </location>
</feature>
<dbReference type="PANTHER" id="PTHR31303:SF1">
    <property type="entry name" value="CTP-DEPENDENT DIACYLGLYCEROL KINASE 1"/>
    <property type="match status" value="1"/>
</dbReference>
<reference evidence="3" key="1">
    <citation type="journal article" date="2017" name="Proc. Natl. Acad. Sci. U.S.A.">
        <title>Simulation of Deepwater Horizon oil plume reveals substrate specialization within a complex community of hydrocarbon-degraders.</title>
        <authorList>
            <person name="Hu P."/>
            <person name="Dubinsky E.A."/>
            <person name="Probst A.J."/>
            <person name="Wang J."/>
            <person name="Sieber C.M.K."/>
            <person name="Tom L.M."/>
            <person name="Gardinali P."/>
            <person name="Banfield J.F."/>
            <person name="Atlas R.M."/>
            <person name="Andersen G.L."/>
        </authorList>
    </citation>
    <scope>NUCLEOTIDE SEQUENCE [LARGE SCALE GENOMIC DNA]</scope>
</reference>
<dbReference type="AlphaFoldDB" id="A0A1Y5F8K7"/>
<keyword evidence="1" id="KW-1133">Transmembrane helix</keyword>
<evidence type="ECO:0000256" key="1">
    <source>
        <dbReference type="SAM" id="Phobius"/>
    </source>
</evidence>